<protein>
    <recommendedName>
        <fullName evidence="6">Glycosyltransferase 2-like domain-containing protein</fullName>
    </recommendedName>
</protein>
<evidence type="ECO:0000259" key="6">
    <source>
        <dbReference type="Pfam" id="PF00535"/>
    </source>
</evidence>
<evidence type="ECO:0000256" key="4">
    <source>
        <dbReference type="ARBA" id="ARBA00022679"/>
    </source>
</evidence>
<keyword evidence="3" id="KW-0328">Glycosyltransferase</keyword>
<dbReference type="PANTHER" id="PTHR43646">
    <property type="entry name" value="GLYCOSYLTRANSFERASE"/>
    <property type="match status" value="1"/>
</dbReference>
<evidence type="ECO:0000256" key="3">
    <source>
        <dbReference type="ARBA" id="ARBA00022676"/>
    </source>
</evidence>
<name>A0A5K7Z4G1_9BACT</name>
<keyword evidence="4" id="KW-0808">Transferase</keyword>
<keyword evidence="5" id="KW-0472">Membrane</keyword>
<reference evidence="7 8" key="1">
    <citation type="submission" date="2019-11" db="EMBL/GenBank/DDBJ databases">
        <title>Comparative genomics of hydrocarbon-degrading Desulfosarcina strains.</title>
        <authorList>
            <person name="Watanabe M."/>
            <person name="Kojima H."/>
            <person name="Fukui M."/>
        </authorList>
    </citation>
    <scope>NUCLEOTIDE SEQUENCE [LARGE SCALE GENOMIC DNA]</scope>
    <source>
        <strain evidence="7 8">PP31</strain>
    </source>
</reference>
<dbReference type="Pfam" id="PF00535">
    <property type="entry name" value="Glycos_transf_2"/>
    <property type="match status" value="1"/>
</dbReference>
<gene>
    <name evidence="7" type="ORF">DSCW_43090</name>
</gene>
<dbReference type="RefSeq" id="WP_155305693.1">
    <property type="nucleotide sequence ID" value="NZ_AP021875.1"/>
</dbReference>
<dbReference type="PANTHER" id="PTHR43646:SF2">
    <property type="entry name" value="GLYCOSYLTRANSFERASE 2-LIKE DOMAIN-CONTAINING PROTEIN"/>
    <property type="match status" value="1"/>
</dbReference>
<evidence type="ECO:0000313" key="7">
    <source>
        <dbReference type="EMBL" id="BBO76892.1"/>
    </source>
</evidence>
<dbReference type="InterPro" id="IPR029044">
    <property type="entry name" value="Nucleotide-diphossugar_trans"/>
</dbReference>
<dbReference type="Proteomes" id="UP000427769">
    <property type="component" value="Chromosome"/>
</dbReference>
<keyword evidence="2" id="KW-1003">Cell membrane</keyword>
<dbReference type="InterPro" id="IPR026461">
    <property type="entry name" value="Trfase_2_rSAM/seldom_assoc"/>
</dbReference>
<proteinExistence type="predicted"/>
<evidence type="ECO:0000256" key="2">
    <source>
        <dbReference type="ARBA" id="ARBA00022475"/>
    </source>
</evidence>
<dbReference type="EMBL" id="AP021875">
    <property type="protein sequence ID" value="BBO76892.1"/>
    <property type="molecule type" value="Genomic_DNA"/>
</dbReference>
<accession>A0A5K7Z4G1</accession>
<dbReference type="GO" id="GO:0005886">
    <property type="term" value="C:plasma membrane"/>
    <property type="evidence" value="ECO:0007669"/>
    <property type="project" value="UniProtKB-SubCell"/>
</dbReference>
<dbReference type="NCBIfam" id="TIGR04282">
    <property type="entry name" value="glyco_like_cofC"/>
    <property type="match status" value="1"/>
</dbReference>
<organism evidence="7 8">
    <name type="scientific">Desulfosarcina widdelii</name>
    <dbReference type="NCBI Taxonomy" id="947919"/>
    <lineage>
        <taxon>Bacteria</taxon>
        <taxon>Pseudomonadati</taxon>
        <taxon>Thermodesulfobacteriota</taxon>
        <taxon>Desulfobacteria</taxon>
        <taxon>Desulfobacterales</taxon>
        <taxon>Desulfosarcinaceae</taxon>
        <taxon>Desulfosarcina</taxon>
    </lineage>
</organism>
<dbReference type="OrthoDB" id="9798250at2"/>
<dbReference type="InterPro" id="IPR001173">
    <property type="entry name" value="Glyco_trans_2-like"/>
</dbReference>
<dbReference type="CDD" id="cd02522">
    <property type="entry name" value="GT_2_like_a"/>
    <property type="match status" value="1"/>
</dbReference>
<evidence type="ECO:0000256" key="5">
    <source>
        <dbReference type="ARBA" id="ARBA00023136"/>
    </source>
</evidence>
<dbReference type="AlphaFoldDB" id="A0A5K7Z4G1"/>
<dbReference type="NCBIfam" id="TIGR04283">
    <property type="entry name" value="glyco_like_mftF"/>
    <property type="match status" value="1"/>
</dbReference>
<keyword evidence="8" id="KW-1185">Reference proteome</keyword>
<evidence type="ECO:0000313" key="8">
    <source>
        <dbReference type="Proteomes" id="UP000427769"/>
    </source>
</evidence>
<evidence type="ECO:0000256" key="1">
    <source>
        <dbReference type="ARBA" id="ARBA00004236"/>
    </source>
</evidence>
<dbReference type="KEGG" id="dwd:DSCW_43090"/>
<feature type="domain" description="Glycosyltransferase 2-like" evidence="6">
    <location>
        <begin position="214"/>
        <end position="320"/>
    </location>
</feature>
<comment type="subcellular location">
    <subcellularLocation>
        <location evidence="1">Cell membrane</location>
    </subcellularLocation>
</comment>
<dbReference type="Pfam" id="PF09837">
    <property type="entry name" value="DUF2064"/>
    <property type="match status" value="1"/>
</dbReference>
<sequence>MKSVSLHRLIVFGRYPRPGKTKTRLIPALGPASAADLQRRLTEWTVAVAKRCLGQTDARLAVHHDGGSKKQMQRWLGKRDIDYVPQTQGDLGSRMFRSLQWAFGQGARRVVLVGTDIPGLAPDHLEAAFDRLERHDLVIGPSKDGGYWLVGMSRPENIFDGIAWSTATVLESTLNLARSKGMAPSLLDPLSDLDDTEDLEREGLGNEAAKPYLSIVVPTLNEERHLAATLVGARSADAEIIVSDGGSTDLTVAVARDHGVRIVEGPKGRAAQQNRGTGEAEGRVLLFLHADTLLPANYVDHIFETLMDRRVVLGAFRFQTDLATPAMHWIAFWTQLRAAWLQLPYGDQGLFLRKKDFWAAGGFPQVPIAEDLYLVRRLARRGRIALTAAPVVTSARRWRKIGPLRTTLVNTAIAIGCLAGVNPARLAPFYRLFPGKKRL</sequence>
<dbReference type="GO" id="GO:0016757">
    <property type="term" value="F:glycosyltransferase activity"/>
    <property type="evidence" value="ECO:0007669"/>
    <property type="project" value="UniProtKB-KW"/>
</dbReference>
<dbReference type="InterPro" id="IPR018641">
    <property type="entry name" value="Trfase_1_rSAM/seldom-assoc"/>
</dbReference>
<dbReference type="Gene3D" id="3.90.550.10">
    <property type="entry name" value="Spore Coat Polysaccharide Biosynthesis Protein SpsA, Chain A"/>
    <property type="match status" value="2"/>
</dbReference>
<dbReference type="SUPFAM" id="SSF53448">
    <property type="entry name" value="Nucleotide-diphospho-sugar transferases"/>
    <property type="match status" value="2"/>
</dbReference>